<dbReference type="EMBL" id="LWDX02067788">
    <property type="protein sequence ID" value="OEL15143.1"/>
    <property type="molecule type" value="Genomic_DNA"/>
</dbReference>
<sequence>MSMHAACVSINCGTGGDCVRDSGLSYQCQCQPGFKNLSTTPPCPASAATARLRPSAPSWDSQTLQVHQLRPRSKVIFCTRVKCRYNFCFILMVNSCMPYAFTCSPASQVPQSCERDICY</sequence>
<keyword evidence="2" id="KW-1185">Reference proteome</keyword>
<evidence type="ECO:0000313" key="2">
    <source>
        <dbReference type="Proteomes" id="UP000095767"/>
    </source>
</evidence>
<comment type="caution">
    <text evidence="1">The sequence shown here is derived from an EMBL/GenBank/DDBJ whole genome shotgun (WGS) entry which is preliminary data.</text>
</comment>
<organism evidence="1 2">
    <name type="scientific">Dichanthelium oligosanthes</name>
    <dbReference type="NCBI Taxonomy" id="888268"/>
    <lineage>
        <taxon>Eukaryota</taxon>
        <taxon>Viridiplantae</taxon>
        <taxon>Streptophyta</taxon>
        <taxon>Embryophyta</taxon>
        <taxon>Tracheophyta</taxon>
        <taxon>Spermatophyta</taxon>
        <taxon>Magnoliopsida</taxon>
        <taxon>Liliopsida</taxon>
        <taxon>Poales</taxon>
        <taxon>Poaceae</taxon>
        <taxon>PACMAD clade</taxon>
        <taxon>Panicoideae</taxon>
        <taxon>Panicodae</taxon>
        <taxon>Paniceae</taxon>
        <taxon>Dichantheliinae</taxon>
        <taxon>Dichanthelium</taxon>
    </lineage>
</organism>
<reference evidence="1 2" key="1">
    <citation type="submission" date="2016-09" db="EMBL/GenBank/DDBJ databases">
        <title>The draft genome of Dichanthelium oligosanthes: A C3 panicoid grass species.</title>
        <authorList>
            <person name="Studer A.J."/>
            <person name="Schnable J.C."/>
            <person name="Brutnell T.P."/>
        </authorList>
    </citation>
    <scope>NUCLEOTIDE SEQUENCE [LARGE SCALE GENOMIC DNA]</scope>
    <source>
        <strain evidence="2">cv. Kellogg 1175</strain>
        <tissue evidence="1">Leaf</tissue>
    </source>
</reference>
<dbReference type="AlphaFoldDB" id="A0A1E5UQL0"/>
<evidence type="ECO:0008006" key="3">
    <source>
        <dbReference type="Google" id="ProtNLM"/>
    </source>
</evidence>
<dbReference type="SUPFAM" id="SSF57196">
    <property type="entry name" value="EGF/Laminin"/>
    <property type="match status" value="1"/>
</dbReference>
<gene>
    <name evidence="1" type="ORF">BAE44_0023840</name>
</gene>
<dbReference type="OrthoDB" id="679375at2759"/>
<accession>A0A1E5UQL0</accession>
<name>A0A1E5UQL0_9POAL</name>
<dbReference type="Proteomes" id="UP000095767">
    <property type="component" value="Unassembled WGS sequence"/>
</dbReference>
<protein>
    <recommendedName>
        <fullName evidence="3">EGF-like domain-containing protein</fullName>
    </recommendedName>
</protein>
<proteinExistence type="predicted"/>
<evidence type="ECO:0000313" key="1">
    <source>
        <dbReference type="EMBL" id="OEL15143.1"/>
    </source>
</evidence>